<name>A0A4V4HVH1_9HELO</name>
<gene>
    <name evidence="2" type="ORF">BGAL_0055g00150</name>
</gene>
<feature type="compositionally biased region" description="Low complexity" evidence="1">
    <location>
        <begin position="59"/>
        <end position="72"/>
    </location>
</feature>
<dbReference type="EMBL" id="PQXL01000055">
    <property type="protein sequence ID" value="THV53256.1"/>
    <property type="molecule type" value="Genomic_DNA"/>
</dbReference>
<evidence type="ECO:0000313" key="2">
    <source>
        <dbReference type="EMBL" id="THV53256.1"/>
    </source>
</evidence>
<evidence type="ECO:0000256" key="1">
    <source>
        <dbReference type="SAM" id="MobiDB-lite"/>
    </source>
</evidence>
<dbReference type="OrthoDB" id="3558911at2759"/>
<feature type="region of interest" description="Disordered" evidence="1">
    <location>
        <begin position="1"/>
        <end position="72"/>
    </location>
</feature>
<dbReference type="Proteomes" id="UP000308671">
    <property type="component" value="Unassembled WGS sequence"/>
</dbReference>
<proteinExistence type="predicted"/>
<keyword evidence="3" id="KW-1185">Reference proteome</keyword>
<comment type="caution">
    <text evidence="2">The sequence shown here is derived from an EMBL/GenBank/DDBJ whole genome shotgun (WGS) entry which is preliminary data.</text>
</comment>
<accession>A0A4V4HVH1</accession>
<organism evidence="2 3">
    <name type="scientific">Botrytis galanthina</name>
    <dbReference type="NCBI Taxonomy" id="278940"/>
    <lineage>
        <taxon>Eukaryota</taxon>
        <taxon>Fungi</taxon>
        <taxon>Dikarya</taxon>
        <taxon>Ascomycota</taxon>
        <taxon>Pezizomycotina</taxon>
        <taxon>Leotiomycetes</taxon>
        <taxon>Helotiales</taxon>
        <taxon>Sclerotiniaceae</taxon>
        <taxon>Botrytis</taxon>
    </lineage>
</organism>
<evidence type="ECO:0000313" key="3">
    <source>
        <dbReference type="Proteomes" id="UP000308671"/>
    </source>
</evidence>
<reference evidence="2 3" key="1">
    <citation type="submission" date="2017-12" db="EMBL/GenBank/DDBJ databases">
        <title>Comparative genomics of Botrytis spp.</title>
        <authorList>
            <person name="Valero-Jimenez C.A."/>
            <person name="Tapia P."/>
            <person name="Veloso J."/>
            <person name="Silva-Moreno E."/>
            <person name="Staats M."/>
            <person name="Valdes J.H."/>
            <person name="Van Kan J.A.L."/>
        </authorList>
    </citation>
    <scope>NUCLEOTIDE SEQUENCE [LARGE SCALE GENOMIC DNA]</scope>
    <source>
        <strain evidence="2 3">MUCL435</strain>
    </source>
</reference>
<sequence length="72" mass="7782">MSGSRRQFKIFSSRKVSNDDLTCPPPYHSTAPTSSQTSVAEPTFDFSNVNTSIDEKSSESSPPSDKSPSDVP</sequence>
<feature type="compositionally biased region" description="Polar residues" evidence="1">
    <location>
        <begin position="30"/>
        <end position="52"/>
    </location>
</feature>
<dbReference type="AlphaFoldDB" id="A0A4V4HVH1"/>
<protein>
    <submittedName>
        <fullName evidence="2">Uncharacterized protein</fullName>
    </submittedName>
</protein>